<dbReference type="Proteomes" id="UP000661607">
    <property type="component" value="Unassembled WGS sequence"/>
</dbReference>
<protein>
    <recommendedName>
        <fullName evidence="3">DUF2255 family protein</fullName>
    </recommendedName>
</protein>
<evidence type="ECO:0008006" key="3">
    <source>
        <dbReference type="Google" id="ProtNLM"/>
    </source>
</evidence>
<proteinExistence type="predicted"/>
<dbReference type="InterPro" id="IPR012349">
    <property type="entry name" value="Split_barrel_FMN-bd"/>
</dbReference>
<dbReference type="Gene3D" id="2.30.110.10">
    <property type="entry name" value="Electron Transport, Fmn-binding Protein, Chain A"/>
    <property type="match status" value="1"/>
</dbReference>
<name>A0ABR9K6D4_9ACTN</name>
<comment type="caution">
    <text evidence="1">The sequence shown here is derived from an EMBL/GenBank/DDBJ whole genome shotgun (WGS) entry which is preliminary data.</text>
</comment>
<dbReference type="InterPro" id="IPR016888">
    <property type="entry name" value="UCP028498"/>
</dbReference>
<evidence type="ECO:0000313" key="2">
    <source>
        <dbReference type="Proteomes" id="UP000661607"/>
    </source>
</evidence>
<evidence type="ECO:0000313" key="1">
    <source>
        <dbReference type="EMBL" id="MBE1557355.1"/>
    </source>
</evidence>
<dbReference type="Pfam" id="PF10012">
    <property type="entry name" value="DUF2255"/>
    <property type="match status" value="1"/>
</dbReference>
<dbReference type="EMBL" id="JADBEF010000001">
    <property type="protein sequence ID" value="MBE1557355.1"/>
    <property type="molecule type" value="Genomic_DNA"/>
</dbReference>
<reference evidence="1 2" key="1">
    <citation type="submission" date="2020-10" db="EMBL/GenBank/DDBJ databases">
        <title>Sequencing the genomes of 1000 actinobacteria strains.</title>
        <authorList>
            <person name="Klenk H.-P."/>
        </authorList>
    </citation>
    <scope>NUCLEOTIDE SEQUENCE [LARGE SCALE GENOMIC DNA]</scope>
    <source>
        <strain evidence="1 2">DSM 43748</strain>
    </source>
</reference>
<sequence length="124" mass="13453">MNAFADVVEIVMRVRHPDGRWSARPVWVVVVDGDAYVRSAFGHRGAWYRRVLAHAATEVDLGGVILPVRLEPVDEPALVHRVSAGYRAKYALAWPGPVATMTAPEAAGTTMRLADVGEVPELPA</sequence>
<accession>A0ABR9K6D4</accession>
<organism evidence="1 2">
    <name type="scientific">Nonomuraea africana</name>
    <dbReference type="NCBI Taxonomy" id="46171"/>
    <lineage>
        <taxon>Bacteria</taxon>
        <taxon>Bacillati</taxon>
        <taxon>Actinomycetota</taxon>
        <taxon>Actinomycetes</taxon>
        <taxon>Streptosporangiales</taxon>
        <taxon>Streptosporangiaceae</taxon>
        <taxon>Nonomuraea</taxon>
    </lineage>
</organism>
<dbReference type="RefSeq" id="WP_192773000.1">
    <property type="nucleotide sequence ID" value="NZ_BAAASY010000015.1"/>
</dbReference>
<keyword evidence="2" id="KW-1185">Reference proteome</keyword>
<gene>
    <name evidence="1" type="ORF">H4W81_000134</name>
</gene>